<dbReference type="InterPro" id="IPR023796">
    <property type="entry name" value="Serpin_dom"/>
</dbReference>
<evidence type="ECO:0000256" key="4">
    <source>
        <dbReference type="RuleBase" id="RU000411"/>
    </source>
</evidence>
<dbReference type="Proteomes" id="UP001652740">
    <property type="component" value="Unplaced"/>
</dbReference>
<reference evidence="8" key="1">
    <citation type="submission" date="2025-08" db="UniProtKB">
        <authorList>
            <consortium name="RefSeq"/>
        </authorList>
    </citation>
    <scope>IDENTIFICATION</scope>
    <source>
        <tissue evidence="8">Whole larvae</tissue>
    </source>
</reference>
<feature type="signal peptide" evidence="5">
    <location>
        <begin position="1"/>
        <end position="25"/>
    </location>
</feature>
<dbReference type="Gene3D" id="2.10.25.10">
    <property type="entry name" value="Laminin"/>
    <property type="match status" value="2"/>
</dbReference>
<protein>
    <submittedName>
        <fullName evidence="8">Antichymotrypsin-2-like isoform X1</fullName>
    </submittedName>
</protein>
<evidence type="ECO:0000256" key="3">
    <source>
        <dbReference type="ARBA" id="ARBA00022900"/>
    </source>
</evidence>
<sequence length="557" mass="61167">MLKIIFLIAITVNVLILVSSTYTCGENEEYEDCPDTVCRAKRCSDLGFPLSCPDVLPDGCCPGQSGCICKFGYVRNCDGVCIPSKNCPSCGGDENAVSGCGINCNKHCSDIGDEPKACIQLCYPNGCDCKKGYYLDDNTGKCVLPSQCSSGQCNSVNISSSSSNSASQSASHSKTDTKCDDEDALLQGSIDFTGNFLYEVIKTYPLTSVVMSPVSVLIPLAELALYTNPGDSYNQLMNTLNLTTKNEIRSVFPVLISSLKSQKEAILDLAAKIYVNEQYQLTDNFENDSRDVFEAEAENIDFSKPEQAADTINAWVEKETRDRIKNLVSPDIFSADTRLVLTNVIYFLGNWQNQFNPNDTKNNDFHVNNDITIQVPMMYKKGNFKYAESKDLDSKILEIPYKGGNFSYVVFLPNNVEGYNAVAEKLRDPDVFNTALDLLKYEPCFLYIPKHEITTSIDLADILKKLKVTDIFDINKSDLSGILKSQEKLGVSAALQKANIKVDETGTEAAAANAIVGTTAGVPSITYTFKADHSFLFYLLINRNPLFCGAYAGEGLK</sequence>
<organism evidence="7 8">
    <name type="scientific">Galleria mellonella</name>
    <name type="common">Greater wax moth</name>
    <dbReference type="NCBI Taxonomy" id="7137"/>
    <lineage>
        <taxon>Eukaryota</taxon>
        <taxon>Metazoa</taxon>
        <taxon>Ecdysozoa</taxon>
        <taxon>Arthropoda</taxon>
        <taxon>Hexapoda</taxon>
        <taxon>Insecta</taxon>
        <taxon>Pterygota</taxon>
        <taxon>Neoptera</taxon>
        <taxon>Endopterygota</taxon>
        <taxon>Lepidoptera</taxon>
        <taxon>Glossata</taxon>
        <taxon>Ditrysia</taxon>
        <taxon>Pyraloidea</taxon>
        <taxon>Pyralidae</taxon>
        <taxon>Galleriinae</taxon>
        <taxon>Galleria</taxon>
    </lineage>
</organism>
<dbReference type="Pfam" id="PF00079">
    <property type="entry name" value="Serpin"/>
    <property type="match status" value="1"/>
</dbReference>
<gene>
    <name evidence="8" type="primary">LOC113511776</name>
</gene>
<proteinExistence type="inferred from homology"/>
<keyword evidence="7" id="KW-1185">Reference proteome</keyword>
<evidence type="ECO:0000256" key="5">
    <source>
        <dbReference type="SAM" id="SignalP"/>
    </source>
</evidence>
<dbReference type="PANTHER" id="PTHR11461">
    <property type="entry name" value="SERINE PROTEASE INHIBITOR, SERPIN"/>
    <property type="match status" value="1"/>
</dbReference>
<dbReference type="InterPro" id="IPR002919">
    <property type="entry name" value="TIL_dom"/>
</dbReference>
<dbReference type="InterPro" id="IPR000215">
    <property type="entry name" value="Serpin_fam"/>
</dbReference>
<feature type="chain" id="PRO_5045434640" evidence="5">
    <location>
        <begin position="26"/>
        <end position="557"/>
    </location>
</feature>
<dbReference type="CDD" id="cd19941">
    <property type="entry name" value="TIL"/>
    <property type="match status" value="2"/>
</dbReference>
<dbReference type="InterPro" id="IPR036186">
    <property type="entry name" value="Serpin_sf"/>
</dbReference>
<keyword evidence="3" id="KW-0722">Serine protease inhibitor</keyword>
<dbReference type="SUPFAM" id="SSF57567">
    <property type="entry name" value="Serine protease inhibitors"/>
    <property type="match status" value="1"/>
</dbReference>
<dbReference type="SUPFAM" id="SSF56574">
    <property type="entry name" value="Serpins"/>
    <property type="match status" value="1"/>
</dbReference>
<dbReference type="Gene3D" id="3.30.497.10">
    <property type="entry name" value="Antithrombin, subunit I, domain 2"/>
    <property type="match status" value="1"/>
</dbReference>
<accession>A0ABM3MHT3</accession>
<evidence type="ECO:0000313" key="7">
    <source>
        <dbReference type="Proteomes" id="UP001652740"/>
    </source>
</evidence>
<dbReference type="InterPro" id="IPR042178">
    <property type="entry name" value="Serpin_sf_1"/>
</dbReference>
<keyword evidence="2" id="KW-0646">Protease inhibitor</keyword>
<dbReference type="CDD" id="cd19579">
    <property type="entry name" value="serpin1K-like"/>
    <property type="match status" value="1"/>
</dbReference>
<dbReference type="GeneID" id="113511776"/>
<dbReference type="InterPro" id="IPR042185">
    <property type="entry name" value="Serpin_sf_2"/>
</dbReference>
<feature type="domain" description="Serpin" evidence="6">
    <location>
        <begin position="194"/>
        <end position="554"/>
    </location>
</feature>
<keyword evidence="5" id="KW-0732">Signal</keyword>
<dbReference type="InterPro" id="IPR036084">
    <property type="entry name" value="Ser_inhib-like_sf"/>
</dbReference>
<evidence type="ECO:0000256" key="1">
    <source>
        <dbReference type="ARBA" id="ARBA00009500"/>
    </source>
</evidence>
<dbReference type="RefSeq" id="XP_052750949.1">
    <property type="nucleotide sequence ID" value="XM_052894989.1"/>
</dbReference>
<dbReference type="Pfam" id="PF01826">
    <property type="entry name" value="TIL"/>
    <property type="match status" value="1"/>
</dbReference>
<dbReference type="Gene3D" id="2.30.39.10">
    <property type="entry name" value="Alpha-1-antitrypsin, domain 1"/>
    <property type="match status" value="1"/>
</dbReference>
<comment type="similarity">
    <text evidence="1 4">Belongs to the serpin family.</text>
</comment>
<evidence type="ECO:0000259" key="6">
    <source>
        <dbReference type="SMART" id="SM00093"/>
    </source>
</evidence>
<dbReference type="PANTHER" id="PTHR11461:SF211">
    <property type="entry name" value="GH10112P-RELATED"/>
    <property type="match status" value="1"/>
</dbReference>
<name>A0ABM3MHT3_GALME</name>
<evidence type="ECO:0000313" key="8">
    <source>
        <dbReference type="RefSeq" id="XP_052750949.1"/>
    </source>
</evidence>
<dbReference type="SMART" id="SM00093">
    <property type="entry name" value="SERPIN"/>
    <property type="match status" value="1"/>
</dbReference>
<evidence type="ECO:0000256" key="2">
    <source>
        <dbReference type="ARBA" id="ARBA00022690"/>
    </source>
</evidence>